<dbReference type="EC" id="1.8.4.11" evidence="4"/>
<comment type="catalytic activity">
    <reaction evidence="2 4">
        <text>L-methionyl-[protein] + [thioredoxin]-disulfide + H2O = L-methionyl-(S)-S-oxide-[protein] + [thioredoxin]-dithiol</text>
        <dbReference type="Rhea" id="RHEA:14217"/>
        <dbReference type="Rhea" id="RHEA-COMP:10698"/>
        <dbReference type="Rhea" id="RHEA-COMP:10700"/>
        <dbReference type="Rhea" id="RHEA-COMP:12313"/>
        <dbReference type="Rhea" id="RHEA-COMP:12315"/>
        <dbReference type="ChEBI" id="CHEBI:15377"/>
        <dbReference type="ChEBI" id="CHEBI:16044"/>
        <dbReference type="ChEBI" id="CHEBI:29950"/>
        <dbReference type="ChEBI" id="CHEBI:44120"/>
        <dbReference type="ChEBI" id="CHEBI:50058"/>
        <dbReference type="EC" id="1.8.4.11"/>
    </reaction>
</comment>
<protein>
    <recommendedName>
        <fullName evidence="4">Peptide methionine sulfoxide reductase MsrA</fullName>
        <shortName evidence="4">Protein-methionine-S-oxide reductase</shortName>
        <ecNumber evidence="4">1.8.4.11</ecNumber>
    </recommendedName>
    <alternativeName>
        <fullName evidence="4">Peptide-methionine (S)-S-oxide reductase</fullName>
        <shortName evidence="4">Peptide Met(O) reductase</shortName>
    </alternativeName>
</protein>
<dbReference type="InterPro" id="IPR002569">
    <property type="entry name" value="Met_Sox_Rdtase_MsrA_dom"/>
</dbReference>
<evidence type="ECO:0000313" key="6">
    <source>
        <dbReference type="EMBL" id="ADV46501.1"/>
    </source>
</evidence>
<evidence type="ECO:0000259" key="5">
    <source>
        <dbReference type="Pfam" id="PF01625"/>
    </source>
</evidence>
<dbReference type="eggNOG" id="COG0225">
    <property type="taxonomic scope" value="Bacteria"/>
</dbReference>
<dbReference type="STRING" id="749222.Nitsa_1248"/>
<dbReference type="RefSeq" id="WP_013554192.1">
    <property type="nucleotide sequence ID" value="NC_014935.1"/>
</dbReference>
<evidence type="ECO:0000256" key="4">
    <source>
        <dbReference type="HAMAP-Rule" id="MF_01401"/>
    </source>
</evidence>
<dbReference type="EMBL" id="CP002452">
    <property type="protein sequence ID" value="ADV46501.1"/>
    <property type="molecule type" value="Genomic_DNA"/>
</dbReference>
<dbReference type="PANTHER" id="PTHR43774">
    <property type="entry name" value="PEPTIDE METHIONINE SULFOXIDE REDUCTASE"/>
    <property type="match status" value="1"/>
</dbReference>
<comment type="catalytic activity">
    <reaction evidence="3 4">
        <text>[thioredoxin]-disulfide + L-methionine + H2O = L-methionine (S)-S-oxide + [thioredoxin]-dithiol</text>
        <dbReference type="Rhea" id="RHEA:19993"/>
        <dbReference type="Rhea" id="RHEA-COMP:10698"/>
        <dbReference type="Rhea" id="RHEA-COMP:10700"/>
        <dbReference type="ChEBI" id="CHEBI:15377"/>
        <dbReference type="ChEBI" id="CHEBI:29950"/>
        <dbReference type="ChEBI" id="CHEBI:50058"/>
        <dbReference type="ChEBI" id="CHEBI:57844"/>
        <dbReference type="ChEBI" id="CHEBI:58772"/>
        <dbReference type="EC" id="1.8.4.11"/>
    </reaction>
</comment>
<dbReference type="GO" id="GO:0033744">
    <property type="term" value="F:L-methionine:thioredoxin-disulfide S-oxidoreductase activity"/>
    <property type="evidence" value="ECO:0007669"/>
    <property type="project" value="RHEA"/>
</dbReference>
<reference evidence="6 7" key="1">
    <citation type="journal article" date="2011" name="Stand. Genomic Sci.">
        <title>Complete genome sequence of Nitratifractor salsuginis type strain (E9I37-1).</title>
        <authorList>
            <person name="Anderson I."/>
            <person name="Sikorski J."/>
            <person name="Zeytun A."/>
            <person name="Nolan M."/>
            <person name="Lapidus A."/>
            <person name="Lucas S."/>
            <person name="Hammon N."/>
            <person name="Deshpande S."/>
            <person name="Cheng J.F."/>
            <person name="Tapia R."/>
            <person name="Han C."/>
            <person name="Goodwin L."/>
            <person name="Pitluck S."/>
            <person name="Liolios K."/>
            <person name="Pagani I."/>
            <person name="Ivanova N."/>
            <person name="Huntemann M."/>
            <person name="Mavromatis K."/>
            <person name="Ovchinikova G."/>
            <person name="Pati A."/>
            <person name="Chen A."/>
            <person name="Palaniappan K."/>
            <person name="Land M."/>
            <person name="Hauser L."/>
            <person name="Brambilla E.M."/>
            <person name="Ngatchou-Djao O.D."/>
            <person name="Rohde M."/>
            <person name="Tindall B.J."/>
            <person name="Goker M."/>
            <person name="Detter J.C."/>
            <person name="Woyke T."/>
            <person name="Bristow J."/>
            <person name="Eisen J.A."/>
            <person name="Markowitz V."/>
            <person name="Hugenholtz P."/>
            <person name="Klenk H.P."/>
            <person name="Kyrpides N.C."/>
        </authorList>
    </citation>
    <scope>NUCLEOTIDE SEQUENCE [LARGE SCALE GENOMIC DNA]</scope>
    <source>
        <strain evidence="7">DSM 16511 / JCM 12458 / E9I37-1</strain>
    </source>
</reference>
<dbReference type="OrthoDB" id="4174719at2"/>
<accession>E6WYI9</accession>
<dbReference type="SUPFAM" id="SSF55068">
    <property type="entry name" value="Peptide methionine sulfoxide reductase"/>
    <property type="match status" value="1"/>
</dbReference>
<proteinExistence type="inferred from homology"/>
<dbReference type="Pfam" id="PF01625">
    <property type="entry name" value="PMSR"/>
    <property type="match status" value="1"/>
</dbReference>
<comment type="similarity">
    <text evidence="4">Belongs to the MsrA Met sulfoxide reductase family.</text>
</comment>
<dbReference type="InterPro" id="IPR036509">
    <property type="entry name" value="Met_Sox_Rdtase_MsrA_sf"/>
</dbReference>
<dbReference type="HOGENOM" id="CLU_031040_10_0_7"/>
<evidence type="ECO:0000256" key="2">
    <source>
        <dbReference type="ARBA" id="ARBA00047806"/>
    </source>
</evidence>
<dbReference type="PANTHER" id="PTHR43774:SF1">
    <property type="entry name" value="PEPTIDE METHIONINE SULFOXIDE REDUCTASE MSRA 2"/>
    <property type="match status" value="1"/>
</dbReference>
<evidence type="ECO:0000256" key="3">
    <source>
        <dbReference type="ARBA" id="ARBA00048782"/>
    </source>
</evidence>
<feature type="domain" description="Peptide methionine sulphoxide reductase MsrA" evidence="5">
    <location>
        <begin position="5"/>
        <end position="156"/>
    </location>
</feature>
<evidence type="ECO:0000313" key="7">
    <source>
        <dbReference type="Proteomes" id="UP000008633"/>
    </source>
</evidence>
<keyword evidence="7" id="KW-1185">Reference proteome</keyword>
<comment type="function">
    <text evidence="4">Has an important function as a repair enzyme for proteins that have been inactivated by oxidation. Catalyzes the reversible oxidation-reduction of methionine sulfoxide in proteins to methionine.</text>
</comment>
<dbReference type="AlphaFoldDB" id="E6WYI9"/>
<dbReference type="KEGG" id="nsa:Nitsa_1248"/>
<keyword evidence="1 4" id="KW-0560">Oxidoreductase</keyword>
<dbReference type="GO" id="GO:0008113">
    <property type="term" value="F:peptide-methionine (S)-S-oxide reductase activity"/>
    <property type="evidence" value="ECO:0007669"/>
    <property type="project" value="UniProtKB-UniRule"/>
</dbReference>
<feature type="active site" evidence="4">
    <location>
        <position position="12"/>
    </location>
</feature>
<dbReference type="Gene3D" id="3.30.1060.10">
    <property type="entry name" value="Peptide methionine sulphoxide reductase MsrA"/>
    <property type="match status" value="1"/>
</dbReference>
<sequence length="176" mass="20097">MAIREAILGGGCFWCLDAAFRQVDGVVDVISGYANGHVANPTYKEVCTDTTGHAEVVKVLYDDSKISYRDLLKIFYAIHDPTTLNRQGADFGSQYRSTILYQNEEERKIAEEVTAEVQKGLERKIVTRIEPLKNFYPAEEYHQNYFAKNPHHGYCQVVVAPKVLKVREKFPEKVKH</sequence>
<dbReference type="NCBIfam" id="TIGR00401">
    <property type="entry name" value="msrA"/>
    <property type="match status" value="1"/>
</dbReference>
<organism evidence="6 7">
    <name type="scientific">Nitratifractor salsuginis (strain DSM 16511 / JCM 12458 / E9I37-1)</name>
    <dbReference type="NCBI Taxonomy" id="749222"/>
    <lineage>
        <taxon>Bacteria</taxon>
        <taxon>Pseudomonadati</taxon>
        <taxon>Campylobacterota</taxon>
        <taxon>Epsilonproteobacteria</taxon>
        <taxon>Campylobacterales</taxon>
        <taxon>Sulfurovaceae</taxon>
        <taxon>Nitratifractor</taxon>
    </lineage>
</organism>
<evidence type="ECO:0000256" key="1">
    <source>
        <dbReference type="ARBA" id="ARBA00023002"/>
    </source>
</evidence>
<name>E6WYI9_NITSE</name>
<dbReference type="Proteomes" id="UP000008633">
    <property type="component" value="Chromosome"/>
</dbReference>
<gene>
    <name evidence="4" type="primary">msrA</name>
    <name evidence="6" type="ordered locus">Nitsa_1248</name>
</gene>
<dbReference type="HAMAP" id="MF_01401">
    <property type="entry name" value="MsrA"/>
    <property type="match status" value="1"/>
</dbReference>
<reference evidence="7" key="2">
    <citation type="submission" date="2011-01" db="EMBL/GenBank/DDBJ databases">
        <title>The complete genome of Nitratifractor salsuginis DSM 16511.</title>
        <authorList>
            <consortium name="US DOE Joint Genome Institute (JGI-PGF)"/>
            <person name="Lucas S."/>
            <person name="Copeland A."/>
            <person name="Lapidus A."/>
            <person name="Bruce D."/>
            <person name="Goodwin L."/>
            <person name="Pitluck S."/>
            <person name="Kyrpides N."/>
            <person name="Mavromatis K."/>
            <person name="Ivanova N."/>
            <person name="Mikhailova N."/>
            <person name="Zeytun A."/>
            <person name="Detter J.C."/>
            <person name="Tapia R."/>
            <person name="Han C."/>
            <person name="Land M."/>
            <person name="Hauser L."/>
            <person name="Markowitz V."/>
            <person name="Cheng J.-F."/>
            <person name="Hugenholtz P."/>
            <person name="Woyke T."/>
            <person name="Wu D."/>
            <person name="Tindall B."/>
            <person name="Schuetze A."/>
            <person name="Brambilla E."/>
            <person name="Klenk H.-P."/>
            <person name="Eisen J.A."/>
        </authorList>
    </citation>
    <scope>NUCLEOTIDE SEQUENCE [LARGE SCALE GENOMIC DNA]</scope>
    <source>
        <strain evidence="7">DSM 16511 / JCM 12458 / E9I37-1</strain>
    </source>
</reference>